<dbReference type="InterPro" id="IPR029063">
    <property type="entry name" value="SAM-dependent_MTases_sf"/>
</dbReference>
<dbReference type="GO" id="GO:0032259">
    <property type="term" value="P:methylation"/>
    <property type="evidence" value="ECO:0007669"/>
    <property type="project" value="UniProtKB-KW"/>
</dbReference>
<accession>Q60BI8</accession>
<dbReference type="CDD" id="cd02440">
    <property type="entry name" value="AdoMet_MTases"/>
    <property type="match status" value="1"/>
</dbReference>
<protein>
    <submittedName>
        <fullName evidence="4">Conserved domain protein</fullName>
    </submittedName>
</protein>
<dbReference type="PANTHER" id="PTHR43861">
    <property type="entry name" value="TRANS-ACONITATE 2-METHYLTRANSFERASE-RELATED"/>
    <property type="match status" value="1"/>
</dbReference>
<dbReference type="GO" id="GO:0008168">
    <property type="term" value="F:methyltransferase activity"/>
    <property type="evidence" value="ECO:0007669"/>
    <property type="project" value="UniProtKB-KW"/>
</dbReference>
<keyword evidence="2" id="KW-0808">Transferase</keyword>
<organism evidence="4 5">
    <name type="scientific">Methylococcus capsulatus (strain ATCC 33009 / NCIMB 11132 / Bath)</name>
    <dbReference type="NCBI Taxonomy" id="243233"/>
    <lineage>
        <taxon>Bacteria</taxon>
        <taxon>Pseudomonadati</taxon>
        <taxon>Pseudomonadota</taxon>
        <taxon>Gammaproteobacteria</taxon>
        <taxon>Methylococcales</taxon>
        <taxon>Methylococcaceae</taxon>
        <taxon>Methylococcus</taxon>
    </lineage>
</organism>
<gene>
    <name evidence="4" type="ordered locus">MCA0484</name>
</gene>
<evidence type="ECO:0000256" key="1">
    <source>
        <dbReference type="ARBA" id="ARBA00022603"/>
    </source>
</evidence>
<dbReference type="AlphaFoldDB" id="Q60BI8"/>
<evidence type="ECO:0000313" key="4">
    <source>
        <dbReference type="EMBL" id="AAU93215.1"/>
    </source>
</evidence>
<keyword evidence="1" id="KW-0489">Methyltransferase</keyword>
<dbReference type="Pfam" id="PF13649">
    <property type="entry name" value="Methyltransf_25"/>
    <property type="match status" value="1"/>
</dbReference>
<dbReference type="GeneID" id="88225271"/>
<name>Q60BI8_METCA</name>
<feature type="domain" description="Methyltransferase" evidence="3">
    <location>
        <begin position="41"/>
        <end position="136"/>
    </location>
</feature>
<dbReference type="Gene3D" id="3.40.50.150">
    <property type="entry name" value="Vaccinia Virus protein VP39"/>
    <property type="match status" value="1"/>
</dbReference>
<evidence type="ECO:0000313" key="5">
    <source>
        <dbReference type="Proteomes" id="UP000006821"/>
    </source>
</evidence>
<dbReference type="SUPFAM" id="SSF53335">
    <property type="entry name" value="S-adenosyl-L-methionine-dependent methyltransferases"/>
    <property type="match status" value="1"/>
</dbReference>
<dbReference type="InterPro" id="IPR041698">
    <property type="entry name" value="Methyltransf_25"/>
</dbReference>
<dbReference type="Proteomes" id="UP000006821">
    <property type="component" value="Chromosome"/>
</dbReference>
<proteinExistence type="predicted"/>
<dbReference type="KEGG" id="mca:MCA0484"/>
<dbReference type="HOGENOM" id="CLU_049749_3_2_6"/>
<reference evidence="4 5" key="1">
    <citation type="journal article" date="2004" name="PLoS Biol.">
        <title>Genomic insights into methanotrophy: the complete genome sequence of Methylococcus capsulatus (Bath).</title>
        <authorList>
            <person name="Ward N.L."/>
            <person name="Larsen O."/>
            <person name="Sakwa J."/>
            <person name="Bruseth L."/>
            <person name="Khouri H.M."/>
            <person name="Durkin A.S."/>
            <person name="Dimitrov G."/>
            <person name="Jiang L."/>
            <person name="Scanlan D."/>
            <person name="Kang K.H."/>
            <person name="Lewis M.R."/>
            <person name="Nelson K.E."/>
            <person name="Methe B.A."/>
            <person name="Wu M."/>
            <person name="Heidelberg J.F."/>
            <person name="Paulsen I.T."/>
            <person name="Fouts D.E."/>
            <person name="Ravel J."/>
            <person name="Tettelin H."/>
            <person name="Ren Q."/>
            <person name="Read T.D."/>
            <person name="DeBoy R.T."/>
            <person name="Seshadri R."/>
            <person name="Salzberg S.L."/>
            <person name="Jensen H.B."/>
            <person name="Birkeland N.K."/>
            <person name="Nelson W.C."/>
            <person name="Dodson R.J."/>
            <person name="Grindhaug S.H."/>
            <person name="Holt I.E."/>
            <person name="Eidhammer I."/>
            <person name="Jonasen I."/>
            <person name="Vanaken S."/>
            <person name="Utterback T.R."/>
            <person name="Feldblyum T.V."/>
            <person name="Fraser C.M."/>
            <person name="Lillehaug J.R."/>
            <person name="Eisen J.A."/>
        </authorList>
    </citation>
    <scope>NUCLEOTIDE SEQUENCE [LARGE SCALE GENOMIC DNA]</scope>
    <source>
        <strain evidence="5">ATCC 33009 / NCIMB 11132 / Bath</strain>
    </source>
</reference>
<evidence type="ECO:0000259" key="3">
    <source>
        <dbReference type="Pfam" id="PF13649"/>
    </source>
</evidence>
<dbReference type="EMBL" id="AE017282">
    <property type="protein sequence ID" value="AAU93215.1"/>
    <property type="molecule type" value="Genomic_DNA"/>
</dbReference>
<dbReference type="PANTHER" id="PTHR43861:SF1">
    <property type="entry name" value="TRANS-ACONITATE 2-METHYLTRANSFERASE"/>
    <property type="match status" value="1"/>
</dbReference>
<dbReference type="RefSeq" id="WP_010959837.1">
    <property type="nucleotide sequence ID" value="NC_002977.6"/>
</dbReference>
<evidence type="ECO:0000256" key="2">
    <source>
        <dbReference type="ARBA" id="ARBA00022679"/>
    </source>
</evidence>
<dbReference type="eggNOG" id="COG2226">
    <property type="taxonomic scope" value="Bacteria"/>
</dbReference>
<sequence>MRTDYDSIAERYKRAKLQPWRNCIETFTLLDLIGNLSGQAVVDVACGEAFYTRRLRAQGAARVLGLDLSERMVELAREQEAEQPLGIDYRVGDGKNLSLPSEFDLAVAAYFLNYAADQHELEAMCAGISACLRPGGAS</sequence>